<feature type="transmembrane region" description="Helical" evidence="9">
    <location>
        <begin position="1007"/>
        <end position="1029"/>
    </location>
</feature>
<comment type="subcellular location">
    <subcellularLocation>
        <location evidence="1 9">Cell inner membrane</location>
        <topology evidence="1 9">Multi-pass membrane protein</topology>
    </subcellularLocation>
</comment>
<dbReference type="PROSITE" id="PS50156">
    <property type="entry name" value="SSD"/>
    <property type="match status" value="1"/>
</dbReference>
<feature type="transmembrane region" description="Helical" evidence="9">
    <location>
        <begin position="438"/>
        <end position="458"/>
    </location>
</feature>
<evidence type="ECO:0000256" key="4">
    <source>
        <dbReference type="ARBA" id="ARBA00022475"/>
    </source>
</evidence>
<dbReference type="InterPro" id="IPR027463">
    <property type="entry name" value="AcrB_DN_DC_subdom"/>
</dbReference>
<dbReference type="AlphaFoldDB" id="A0A074MWI9"/>
<dbReference type="GO" id="GO:0005886">
    <property type="term" value="C:plasma membrane"/>
    <property type="evidence" value="ECO:0007669"/>
    <property type="project" value="UniProtKB-SubCell"/>
</dbReference>
<dbReference type="Gene3D" id="3.30.70.1430">
    <property type="entry name" value="Multidrug efflux transporter AcrB pore domain"/>
    <property type="match status" value="2"/>
</dbReference>
<evidence type="ECO:0000313" key="11">
    <source>
        <dbReference type="EMBL" id="KEO89977.1"/>
    </source>
</evidence>
<evidence type="ECO:0000256" key="3">
    <source>
        <dbReference type="ARBA" id="ARBA00022448"/>
    </source>
</evidence>
<evidence type="ECO:0000256" key="8">
    <source>
        <dbReference type="ARBA" id="ARBA00023136"/>
    </source>
</evidence>
<dbReference type="Proteomes" id="UP000027866">
    <property type="component" value="Unassembled WGS sequence"/>
</dbReference>
<evidence type="ECO:0000259" key="10">
    <source>
        <dbReference type="PROSITE" id="PS50156"/>
    </source>
</evidence>
<accession>A0A074MWI9</accession>
<evidence type="ECO:0000256" key="7">
    <source>
        <dbReference type="ARBA" id="ARBA00022989"/>
    </source>
</evidence>
<comment type="similarity">
    <text evidence="2 9">Belongs to the resistance-nodulation-cell division (RND) (TC 2.A.6) family.</text>
</comment>
<dbReference type="PANTHER" id="PTHR32063">
    <property type="match status" value="1"/>
</dbReference>
<dbReference type="NCBIfam" id="NF000282">
    <property type="entry name" value="RND_permease_1"/>
    <property type="match status" value="1"/>
</dbReference>
<keyword evidence="7 9" id="KW-1133">Transmembrane helix</keyword>
<dbReference type="OrthoDB" id="9807350at2"/>
<feature type="transmembrane region" description="Helical" evidence="9">
    <location>
        <begin position="975"/>
        <end position="995"/>
    </location>
</feature>
<gene>
    <name evidence="11" type="ORF">EH32_03030</name>
</gene>
<dbReference type="Gene3D" id="3.30.70.1320">
    <property type="entry name" value="Multidrug efflux transporter AcrB pore domain like"/>
    <property type="match status" value="1"/>
</dbReference>
<dbReference type="GO" id="GO:0009636">
    <property type="term" value="P:response to toxic substance"/>
    <property type="evidence" value="ECO:0007669"/>
    <property type="project" value="UniProtKB-ARBA"/>
</dbReference>
<keyword evidence="5 9" id="KW-0997">Cell inner membrane</keyword>
<evidence type="ECO:0000256" key="6">
    <source>
        <dbReference type="ARBA" id="ARBA00022692"/>
    </source>
</evidence>
<dbReference type="InterPro" id="IPR001036">
    <property type="entry name" value="Acrflvin-R"/>
</dbReference>
<keyword evidence="8 9" id="KW-0472">Membrane</keyword>
<dbReference type="Gene3D" id="3.30.70.1440">
    <property type="entry name" value="Multidrug efflux transporter AcrB pore domain"/>
    <property type="match status" value="1"/>
</dbReference>
<organism evidence="11 12">
    <name type="scientific">Erythrobacter litoralis</name>
    <dbReference type="NCBI Taxonomy" id="39960"/>
    <lineage>
        <taxon>Bacteria</taxon>
        <taxon>Pseudomonadati</taxon>
        <taxon>Pseudomonadota</taxon>
        <taxon>Alphaproteobacteria</taxon>
        <taxon>Sphingomonadales</taxon>
        <taxon>Erythrobacteraceae</taxon>
        <taxon>Erythrobacter/Porphyrobacter group</taxon>
        <taxon>Erythrobacter</taxon>
    </lineage>
</organism>
<keyword evidence="3 9" id="KW-0813">Transport</keyword>
<dbReference type="PANTHER" id="PTHR32063:SF76">
    <property type="entry name" value="EFFLUX PUMP MEMBRANE TRANSPORTER"/>
    <property type="match status" value="1"/>
</dbReference>
<feature type="transmembrane region" description="Helical" evidence="9">
    <location>
        <begin position="340"/>
        <end position="359"/>
    </location>
</feature>
<dbReference type="RefSeq" id="WP_069297451.1">
    <property type="nucleotide sequence ID" value="NZ_CP017057.1"/>
</dbReference>
<evidence type="ECO:0000313" key="12">
    <source>
        <dbReference type="Proteomes" id="UP000027866"/>
    </source>
</evidence>
<dbReference type="EMBL" id="JMIX01000013">
    <property type="protein sequence ID" value="KEO89977.1"/>
    <property type="molecule type" value="Genomic_DNA"/>
</dbReference>
<feature type="domain" description="SSD" evidence="10">
    <location>
        <begin position="380"/>
        <end position="495"/>
    </location>
</feature>
<sequence length="1058" mass="112206">MAKLFIDRPVFAIVIALILSLGGYLSLTGLPVAQFPDIAPPTVRITSVYPGASAPTVEEGVTVPIDSQVNGVTGMKSIRAVSGADGTSVVTVQFTLETDPDIAAVETQNRVSQVTPQLPAEVNNIGVSVKKASSDTLMYAAFYSPGNSYDRTFISNYLDNIVVDELKRVEGVGDVAVYGSPFAMRIWLRPDRLAALGLTPMDVVAAVREQNAQAAPGSVGQPPNRTRSGFQYSLELQGRINEASQFENIVLRSGDDGSQVRLRDVARVELGAKGYAQEAALNGRPAAAVAVALSPGANAMATAEELKARLETMQASFPPDFGYEIVYDGSLFVEESIAEVANTLRDALILVLLVVFLFLQSWRATLIPMLAVPVSLLATLIAYQGLGFSINTLSLFGMVLAIGIVVDDAIVVVEMVELKMEKLGLSPREATRQAMDEVSAPIVATTLVVAAVFVPMAFIPGVSGQLYQQFALTIAVSTLFSSVVALTLTPALCGLLLKPRSEHGGSDTILTRFFARFNAWFDRLTARYDGFIGMTTSSLRRVAIFLLLVIGGVALLFRATPTGFVPDEDVGAFFVQAMLPDASNTQRTGEVLDDFSNKLRGLEGVEAVMTISGFDVLSGTAAPNAGLMIAKLAPWHERGPASSASVLIRKANMLGYATPEALLFGFGPPALPGFGASSGFSMMLQARAGQTPRELADVTQAFLAEASRQKEIGRISTTFSAGTPNYQLSIDRERAKALGLQLTDVYQTLGVLLGGSQVNDFTRYGKNYKVMVQADGNYREEIDGLGLINVRSRTTGQMVPLSAVVSIEKGASPRFIARYNLYRSADLSGAPAPGYSSGDAVAALERVAADVLPPGYGYEWSGVTAEEVETGNSATIVMALSVLVVFLFLAALYESWSIPVAVLLAVPFGILGALVALQLRGFDFNVYGQIGVVTLVGLSAKNAILIVEFAKQFREEGKPIAEAARLAATQRLRPILMTSFAFIMGVIPLLLASGAGAASKQSVGTVVFGGMLAATILGVLVVPALYVIVQTLTERFFAKKDAEIGPLPARPLPEGAAA</sequence>
<dbReference type="InterPro" id="IPR000731">
    <property type="entry name" value="SSD"/>
</dbReference>
<dbReference type="SUPFAM" id="SSF82714">
    <property type="entry name" value="Multidrug efflux transporter AcrB TolC docking domain, DN and DC subdomains"/>
    <property type="match status" value="2"/>
</dbReference>
<name>A0A074MWI9_9SPHN</name>
<proteinExistence type="inferred from homology"/>
<keyword evidence="6 9" id="KW-0812">Transmembrane</keyword>
<evidence type="ECO:0000256" key="1">
    <source>
        <dbReference type="ARBA" id="ARBA00004429"/>
    </source>
</evidence>
<feature type="transmembrane region" description="Helical" evidence="9">
    <location>
        <begin position="542"/>
        <end position="559"/>
    </location>
</feature>
<keyword evidence="4" id="KW-1003">Cell membrane</keyword>
<dbReference type="InterPro" id="IPR004764">
    <property type="entry name" value="MdtF-like"/>
</dbReference>
<feature type="transmembrane region" description="Helical" evidence="9">
    <location>
        <begin position="392"/>
        <end position="417"/>
    </location>
</feature>
<dbReference type="SUPFAM" id="SSF82866">
    <property type="entry name" value="Multidrug efflux transporter AcrB transmembrane domain"/>
    <property type="match status" value="2"/>
</dbReference>
<feature type="transmembrane region" description="Helical" evidence="9">
    <location>
        <begin position="874"/>
        <end position="893"/>
    </location>
</feature>
<feature type="transmembrane region" description="Helical" evidence="9">
    <location>
        <begin position="900"/>
        <end position="920"/>
    </location>
</feature>
<keyword evidence="12" id="KW-1185">Reference proteome</keyword>
<protein>
    <recommendedName>
        <fullName evidence="9">Efflux pump membrane transporter</fullName>
    </recommendedName>
</protein>
<evidence type="ECO:0000256" key="2">
    <source>
        <dbReference type="ARBA" id="ARBA00010942"/>
    </source>
</evidence>
<dbReference type="SUPFAM" id="SSF82693">
    <property type="entry name" value="Multidrug efflux transporter AcrB pore domain, PN1, PN2, PC1 and PC2 subdomains"/>
    <property type="match status" value="4"/>
</dbReference>
<dbReference type="FunFam" id="1.20.1640.10:FF:000001">
    <property type="entry name" value="Efflux pump membrane transporter"/>
    <property type="match status" value="1"/>
</dbReference>
<dbReference type="Gene3D" id="1.20.1640.10">
    <property type="entry name" value="Multidrug efflux transporter AcrB transmembrane domain"/>
    <property type="match status" value="2"/>
</dbReference>
<dbReference type="NCBIfam" id="TIGR00915">
    <property type="entry name" value="2A0602"/>
    <property type="match status" value="1"/>
</dbReference>
<dbReference type="Pfam" id="PF00873">
    <property type="entry name" value="ACR_tran"/>
    <property type="match status" value="1"/>
</dbReference>
<reference evidence="11 12" key="1">
    <citation type="submission" date="2014-04" db="EMBL/GenBank/DDBJ databases">
        <title>A comprehensive comparison of genomes of Erythrobacter spp. Strains.</title>
        <authorList>
            <person name="Zheng Q."/>
        </authorList>
    </citation>
    <scope>NUCLEOTIDE SEQUENCE [LARGE SCALE GENOMIC DNA]</scope>
    <source>
        <strain evidence="11 12">DSM 8509</strain>
    </source>
</reference>
<dbReference type="GO" id="GO:0042910">
    <property type="term" value="F:xenobiotic transmembrane transporter activity"/>
    <property type="evidence" value="ECO:0007669"/>
    <property type="project" value="TreeGrafter"/>
</dbReference>
<evidence type="ECO:0000256" key="5">
    <source>
        <dbReference type="ARBA" id="ARBA00022519"/>
    </source>
</evidence>
<dbReference type="Gene3D" id="3.30.2090.10">
    <property type="entry name" value="Multidrug efflux transporter AcrB TolC docking domain, DN and DC subdomains"/>
    <property type="match status" value="2"/>
</dbReference>
<dbReference type="GO" id="GO:0015562">
    <property type="term" value="F:efflux transmembrane transporter activity"/>
    <property type="evidence" value="ECO:0007669"/>
    <property type="project" value="InterPro"/>
</dbReference>
<comment type="caution">
    <text evidence="9">Lacks conserved residue(s) required for the propagation of feature annotation.</text>
</comment>
<evidence type="ECO:0000256" key="9">
    <source>
        <dbReference type="RuleBase" id="RU364070"/>
    </source>
</evidence>
<feature type="transmembrane region" description="Helical" evidence="9">
    <location>
        <begin position="470"/>
        <end position="497"/>
    </location>
</feature>
<feature type="transmembrane region" description="Helical" evidence="9">
    <location>
        <begin position="926"/>
        <end position="950"/>
    </location>
</feature>
<dbReference type="PRINTS" id="PR00702">
    <property type="entry name" value="ACRIFLAVINRP"/>
</dbReference>
<comment type="caution">
    <text evidence="11">The sequence shown here is derived from an EMBL/GenBank/DDBJ whole genome shotgun (WGS) entry which is preliminary data.</text>
</comment>